<evidence type="ECO:0000313" key="1">
    <source>
        <dbReference type="EMBL" id="KAJ9078227.1"/>
    </source>
</evidence>
<reference evidence="1" key="1">
    <citation type="submission" date="2022-04" db="EMBL/GenBank/DDBJ databases">
        <title>Genome of the entomopathogenic fungus Entomophthora muscae.</title>
        <authorList>
            <person name="Elya C."/>
            <person name="Lovett B.R."/>
            <person name="Lee E."/>
            <person name="Macias A.M."/>
            <person name="Hajek A.E."/>
            <person name="De Bivort B.L."/>
            <person name="Kasson M.T."/>
            <person name="De Fine Licht H.H."/>
            <person name="Stajich J.E."/>
        </authorList>
    </citation>
    <scope>NUCLEOTIDE SEQUENCE</scope>
    <source>
        <strain evidence="1">Berkeley</strain>
    </source>
</reference>
<sequence length="164" mass="17865">MVYPIVGSLHISPQLDRACSTAVVQKSNLDNVAQMATAAVENSTCEAASLITLEKMLHHLWAKKPPVESEADNSQDGSGGTTLSGISSNYKPTFNQVFNPKTFTIAAFLTIYETATRHAPDELKQEHILTCLPPVCQELVVPELANIASWAQMKEMLIENLVVV</sequence>
<gene>
    <name evidence="1" type="ORF">DSO57_1008891</name>
</gene>
<protein>
    <submittedName>
        <fullName evidence="1">Uncharacterized protein</fullName>
    </submittedName>
</protein>
<dbReference type="EMBL" id="QTSX02002157">
    <property type="protein sequence ID" value="KAJ9078227.1"/>
    <property type="molecule type" value="Genomic_DNA"/>
</dbReference>
<name>A0ACC2TVI7_9FUNG</name>
<comment type="caution">
    <text evidence="1">The sequence shown here is derived from an EMBL/GenBank/DDBJ whole genome shotgun (WGS) entry which is preliminary data.</text>
</comment>
<keyword evidence="2" id="KW-1185">Reference proteome</keyword>
<dbReference type="Proteomes" id="UP001165960">
    <property type="component" value="Unassembled WGS sequence"/>
</dbReference>
<proteinExistence type="predicted"/>
<accession>A0ACC2TVI7</accession>
<evidence type="ECO:0000313" key="2">
    <source>
        <dbReference type="Proteomes" id="UP001165960"/>
    </source>
</evidence>
<organism evidence="1 2">
    <name type="scientific">Entomophthora muscae</name>
    <dbReference type="NCBI Taxonomy" id="34485"/>
    <lineage>
        <taxon>Eukaryota</taxon>
        <taxon>Fungi</taxon>
        <taxon>Fungi incertae sedis</taxon>
        <taxon>Zoopagomycota</taxon>
        <taxon>Entomophthoromycotina</taxon>
        <taxon>Entomophthoromycetes</taxon>
        <taxon>Entomophthorales</taxon>
        <taxon>Entomophthoraceae</taxon>
        <taxon>Entomophthora</taxon>
    </lineage>
</organism>